<dbReference type="EMBL" id="ADBJ01000018">
    <property type="protein sequence ID" value="EFA82615.1"/>
    <property type="molecule type" value="Genomic_DNA"/>
</dbReference>
<sequence length="197" mass="22594">MGNIIPTALDVRKARFLQPQVATVATAFDTKIKAYKQANQIPLKANVVASLTGIVNANKTLPALAKDKRIIFNVQDDSRGHLFVKYADKYEYLFTINGRNSPLNNFAIRINTDIKFIFVYNTNHVVKWSFQTYPHDQTIVNINKKFPRTFQCDVYNETPTIDLYLWVDNDEKGVITKQQPAVLANFVLDWTHCQTTH</sequence>
<name>D3B772_HETP5</name>
<dbReference type="InParanoid" id="D3B772"/>
<gene>
    <name evidence="1" type="ORF">PPL_04307</name>
</gene>
<evidence type="ECO:0000313" key="1">
    <source>
        <dbReference type="EMBL" id="EFA82615.1"/>
    </source>
</evidence>
<dbReference type="GeneID" id="31359794"/>
<comment type="caution">
    <text evidence="1">The sequence shown here is derived from an EMBL/GenBank/DDBJ whole genome shotgun (WGS) entry which is preliminary data.</text>
</comment>
<dbReference type="AlphaFoldDB" id="D3B772"/>
<accession>D3B772</accession>
<dbReference type="RefSeq" id="XP_020434732.1">
    <property type="nucleotide sequence ID" value="XM_020575212.1"/>
</dbReference>
<reference evidence="1 2" key="1">
    <citation type="journal article" date="2011" name="Genome Res.">
        <title>Phylogeny-wide analysis of social amoeba genomes highlights ancient origins for complex intercellular communication.</title>
        <authorList>
            <person name="Heidel A.J."/>
            <person name="Lawal H.M."/>
            <person name="Felder M."/>
            <person name="Schilde C."/>
            <person name="Helps N.R."/>
            <person name="Tunggal B."/>
            <person name="Rivero F."/>
            <person name="John U."/>
            <person name="Schleicher M."/>
            <person name="Eichinger L."/>
            <person name="Platzer M."/>
            <person name="Noegel A.A."/>
            <person name="Schaap P."/>
            <person name="Gloeckner G."/>
        </authorList>
    </citation>
    <scope>NUCLEOTIDE SEQUENCE [LARGE SCALE GENOMIC DNA]</scope>
    <source>
        <strain evidence="2">ATCC 26659 / Pp 5 / PN500</strain>
    </source>
</reference>
<organism evidence="1 2">
    <name type="scientific">Heterostelium pallidum (strain ATCC 26659 / Pp 5 / PN500)</name>
    <name type="common">Cellular slime mold</name>
    <name type="synonym">Polysphondylium pallidum</name>
    <dbReference type="NCBI Taxonomy" id="670386"/>
    <lineage>
        <taxon>Eukaryota</taxon>
        <taxon>Amoebozoa</taxon>
        <taxon>Evosea</taxon>
        <taxon>Eumycetozoa</taxon>
        <taxon>Dictyostelia</taxon>
        <taxon>Acytosteliales</taxon>
        <taxon>Acytosteliaceae</taxon>
        <taxon>Heterostelium</taxon>
    </lineage>
</organism>
<protein>
    <submittedName>
        <fullName evidence="1">Uncharacterized protein</fullName>
    </submittedName>
</protein>
<proteinExistence type="predicted"/>
<keyword evidence="2" id="KW-1185">Reference proteome</keyword>
<dbReference type="Proteomes" id="UP000001396">
    <property type="component" value="Unassembled WGS sequence"/>
</dbReference>
<evidence type="ECO:0000313" key="2">
    <source>
        <dbReference type="Proteomes" id="UP000001396"/>
    </source>
</evidence>